<name>A0A4S4G410_9ACTN</name>
<dbReference type="Gene3D" id="3.10.290.30">
    <property type="entry name" value="MM3350-like"/>
    <property type="match status" value="1"/>
</dbReference>
<dbReference type="RefSeq" id="WP_136434213.1">
    <property type="nucleotide sequence ID" value="NZ_SSTJ01000006.1"/>
</dbReference>
<dbReference type="InterPro" id="IPR012912">
    <property type="entry name" value="Plasmid_pRiA4b_Orf3-like"/>
</dbReference>
<sequence length="146" mass="16432">MAAKIIKFPVDPRIKAQGTPRAAEKSIPLDLAIELIGTKPALLRNARVYSDDSLADLHQVITGLFGWDGSHNYFFSHGSNRYEDPELFRINDSTAARCRKIYRACDVPVGNVLIDRDAPLFYIYNLGNCWELRISLCNEASLKQFG</sequence>
<feature type="domain" description="Plasmid pRiA4b Orf3-like" evidence="1">
    <location>
        <begin position="30"/>
        <end position="138"/>
    </location>
</feature>
<organism evidence="2 3">
    <name type="scientific">Adlercreutzia caecimuris</name>
    <dbReference type="NCBI Taxonomy" id="671266"/>
    <lineage>
        <taxon>Bacteria</taxon>
        <taxon>Bacillati</taxon>
        <taxon>Actinomycetota</taxon>
        <taxon>Coriobacteriia</taxon>
        <taxon>Eggerthellales</taxon>
        <taxon>Eggerthellaceae</taxon>
        <taxon>Adlercreutzia</taxon>
    </lineage>
</organism>
<dbReference type="AlphaFoldDB" id="A0A4S4G410"/>
<dbReference type="Pfam" id="PF07929">
    <property type="entry name" value="PRiA4_ORF3"/>
    <property type="match status" value="1"/>
</dbReference>
<dbReference type="EMBL" id="SSTJ01000006">
    <property type="protein sequence ID" value="THG37312.1"/>
    <property type="molecule type" value="Genomic_DNA"/>
</dbReference>
<dbReference type="SUPFAM" id="SSF159941">
    <property type="entry name" value="MM3350-like"/>
    <property type="match status" value="1"/>
</dbReference>
<comment type="caution">
    <text evidence="2">The sequence shown here is derived from an EMBL/GenBank/DDBJ whole genome shotgun (WGS) entry which is preliminary data.</text>
</comment>
<reference evidence="2 3" key="1">
    <citation type="submission" date="2019-04" db="EMBL/GenBank/DDBJ databases">
        <title>Microbes associate with the intestines of laboratory mice.</title>
        <authorList>
            <person name="Navarre W."/>
            <person name="Wong E."/>
            <person name="Huang K.C."/>
            <person name="Tropini C."/>
            <person name="Ng K."/>
            <person name="Yu B."/>
        </authorList>
    </citation>
    <scope>NUCLEOTIDE SEQUENCE [LARGE SCALE GENOMIC DNA]</scope>
    <source>
        <strain evidence="2 3">NM80_B27</strain>
    </source>
</reference>
<dbReference type="InterPro" id="IPR024047">
    <property type="entry name" value="MM3350-like_sf"/>
</dbReference>
<accession>A0A4S4G410</accession>
<proteinExistence type="predicted"/>
<evidence type="ECO:0000313" key="2">
    <source>
        <dbReference type="EMBL" id="THG37312.1"/>
    </source>
</evidence>
<gene>
    <name evidence="2" type="ORF">E5986_06005</name>
</gene>
<evidence type="ECO:0000313" key="3">
    <source>
        <dbReference type="Proteomes" id="UP000308978"/>
    </source>
</evidence>
<dbReference type="Proteomes" id="UP000308978">
    <property type="component" value="Unassembled WGS sequence"/>
</dbReference>
<evidence type="ECO:0000259" key="1">
    <source>
        <dbReference type="Pfam" id="PF07929"/>
    </source>
</evidence>
<protein>
    <submittedName>
        <fullName evidence="2">Plasmid pRiA4b ORF-3 family protein</fullName>
    </submittedName>
</protein>